<keyword evidence="3" id="KW-0645">Protease</keyword>
<comment type="subcellular location">
    <subcellularLocation>
        <location evidence="11">Endomembrane system</location>
        <topology evidence="11">Single-pass membrane protein</topology>
    </subcellularLocation>
    <subcellularLocation>
        <location evidence="1">Membrane</location>
        <topology evidence="1">Single-pass type II membrane protein</topology>
    </subcellularLocation>
</comment>
<evidence type="ECO:0000256" key="8">
    <source>
        <dbReference type="ARBA" id="ARBA00022989"/>
    </source>
</evidence>
<keyword evidence="16" id="KW-1185">Reference proteome</keyword>
<keyword evidence="8 12" id="KW-1133">Transmembrane helix</keyword>
<evidence type="ECO:0000259" key="13">
    <source>
        <dbReference type="Pfam" id="PF00326"/>
    </source>
</evidence>
<gene>
    <name evidence="15" type="ORF">O3P69_010082</name>
</gene>
<dbReference type="Gene3D" id="2.140.10.30">
    <property type="entry name" value="Dipeptidylpeptidase IV, N-terminal domain"/>
    <property type="match status" value="1"/>
</dbReference>
<keyword evidence="2" id="KW-0031">Aminopeptidase</keyword>
<keyword evidence="7" id="KW-0735">Signal-anchor</keyword>
<dbReference type="GO" id="GO:0008239">
    <property type="term" value="F:dipeptidyl-peptidase activity"/>
    <property type="evidence" value="ECO:0007669"/>
    <property type="project" value="TreeGrafter"/>
</dbReference>
<dbReference type="Pfam" id="PF00326">
    <property type="entry name" value="Peptidase_S9"/>
    <property type="match status" value="1"/>
</dbReference>
<keyword evidence="5" id="KW-0378">Hydrolase</keyword>
<evidence type="ECO:0000256" key="2">
    <source>
        <dbReference type="ARBA" id="ARBA00022438"/>
    </source>
</evidence>
<dbReference type="Proteomes" id="UP001487740">
    <property type="component" value="Unassembled WGS sequence"/>
</dbReference>
<dbReference type="GO" id="GO:0006508">
    <property type="term" value="P:proteolysis"/>
    <property type="evidence" value="ECO:0007669"/>
    <property type="project" value="UniProtKB-KW"/>
</dbReference>
<evidence type="ECO:0000259" key="14">
    <source>
        <dbReference type="Pfam" id="PF00930"/>
    </source>
</evidence>
<reference evidence="15 16" key="1">
    <citation type="submission" date="2023-03" db="EMBL/GenBank/DDBJ databases">
        <title>High-quality genome of Scylla paramamosain provides insights in environmental adaptation.</title>
        <authorList>
            <person name="Zhang L."/>
        </authorList>
    </citation>
    <scope>NUCLEOTIDE SEQUENCE [LARGE SCALE GENOMIC DNA]</scope>
    <source>
        <strain evidence="15">LZ_2023a</strain>
        <tissue evidence="15">Muscle</tissue>
    </source>
</reference>
<dbReference type="Pfam" id="PF00930">
    <property type="entry name" value="DPPIV_N"/>
    <property type="match status" value="1"/>
</dbReference>
<evidence type="ECO:0000256" key="1">
    <source>
        <dbReference type="ARBA" id="ARBA00004606"/>
    </source>
</evidence>
<dbReference type="SUPFAM" id="SSF82171">
    <property type="entry name" value="DPP6 N-terminal domain-like"/>
    <property type="match status" value="1"/>
</dbReference>
<evidence type="ECO:0000256" key="7">
    <source>
        <dbReference type="ARBA" id="ARBA00022968"/>
    </source>
</evidence>
<dbReference type="GO" id="GO:0004177">
    <property type="term" value="F:aminopeptidase activity"/>
    <property type="evidence" value="ECO:0007669"/>
    <property type="project" value="UniProtKB-KW"/>
</dbReference>
<dbReference type="GO" id="GO:0005886">
    <property type="term" value="C:plasma membrane"/>
    <property type="evidence" value="ECO:0007669"/>
    <property type="project" value="TreeGrafter"/>
</dbReference>
<keyword evidence="10" id="KW-0325">Glycoprotein</keyword>
<dbReference type="SUPFAM" id="SSF53474">
    <property type="entry name" value="alpha/beta-Hydrolases"/>
    <property type="match status" value="1"/>
</dbReference>
<evidence type="ECO:0000256" key="9">
    <source>
        <dbReference type="ARBA" id="ARBA00023136"/>
    </source>
</evidence>
<name>A0AAW0SRT8_SCYPA</name>
<accession>A0AAW0SRT8</accession>
<evidence type="ECO:0000256" key="3">
    <source>
        <dbReference type="ARBA" id="ARBA00022670"/>
    </source>
</evidence>
<sequence length="801" mass="90203">MLTDSVTRLFGRQLVRVNAPATLRKELVASTPNQRNWRGILIALLVIGCVCGLIIFSVVLLTPPDAGPRFNGTRFTLEDVLSGAFDTPKFNGKWISGAEIVFGDESGGVSLLHVPTLIVTPLVSNFTFRRLNVEEFDVSPDKKYILLKHDILQTRHFRHLAKYTVLQMDSEHMVSVTPFPAREGHPGLQHAAWVPGEAAALVLVHQNDVYLKESPASPVVTRLTTTGHTHLVFNGITDYLYREYILHSVSAVWASANGTRLCYATFNDTNVLEMKIPVYNDVYPTIQPVRYPKVDMPNPSVSLWVVELGRPTPTPTPKDLKPPTRVKSQDHYFTAVSWVDEDTVAVVWRNRAHNISVLTTCTPPMWYCEELYVEESTTRRWTTIEQAPLFAKNGTEYLTVAPLVDGTLGTFPHVHHGWDVDNNYVYYMANTEGEASDRHLWRVTDLNAEVPRVQECLTCALNYTSPVCRHYTPHLGPDNFNEVLLECEGPSVPHTILYSLLEEEVLLFVHNNTVLRDRNDSMAWPQHREYWVKLEGDFTAKVRLSLPPEYSDEEAFLHPLVVFVGGVAGQQQLSHRWGVDWSTYLVSNKSWVVLQAEVRGAAGQDLGHMYKPAWRLGDHEARDHLGVLRSLLAKLEFLDGSRVAVFGWGHGGHNAARLVISDTEGVVSCAALVSPITDWSLYASYYTERLMGTAKVVPGGNYRGYEESSLLLQAASLKNRSLMLIHGTADTDVHYDHTLKLSHALTKAGVIFRQQTYTDEGHDLDRVQLHLYHTLEKYFEASFPPYNEEELSLKFGQDVLP</sequence>
<evidence type="ECO:0000313" key="15">
    <source>
        <dbReference type="EMBL" id="KAK8376897.1"/>
    </source>
</evidence>
<evidence type="ECO:0000256" key="4">
    <source>
        <dbReference type="ARBA" id="ARBA00022692"/>
    </source>
</evidence>
<dbReference type="GO" id="GO:0012505">
    <property type="term" value="C:endomembrane system"/>
    <property type="evidence" value="ECO:0007669"/>
    <property type="project" value="UniProtKB-SubCell"/>
</dbReference>
<comment type="caution">
    <text evidence="15">The sequence shown here is derived from an EMBL/GenBank/DDBJ whole genome shotgun (WGS) entry which is preliminary data.</text>
</comment>
<organism evidence="15 16">
    <name type="scientific">Scylla paramamosain</name>
    <name type="common">Mud crab</name>
    <dbReference type="NCBI Taxonomy" id="85552"/>
    <lineage>
        <taxon>Eukaryota</taxon>
        <taxon>Metazoa</taxon>
        <taxon>Ecdysozoa</taxon>
        <taxon>Arthropoda</taxon>
        <taxon>Crustacea</taxon>
        <taxon>Multicrustacea</taxon>
        <taxon>Malacostraca</taxon>
        <taxon>Eumalacostraca</taxon>
        <taxon>Eucarida</taxon>
        <taxon>Decapoda</taxon>
        <taxon>Pleocyemata</taxon>
        <taxon>Brachyura</taxon>
        <taxon>Eubrachyura</taxon>
        <taxon>Portunoidea</taxon>
        <taxon>Portunidae</taxon>
        <taxon>Portuninae</taxon>
        <taxon>Scylla</taxon>
    </lineage>
</organism>
<dbReference type="PANTHER" id="PTHR11731">
    <property type="entry name" value="PROTEASE FAMILY S9B,C DIPEPTIDYL-PEPTIDASE IV-RELATED"/>
    <property type="match status" value="1"/>
</dbReference>
<feature type="domain" description="Peptidase S9 prolyl oligopeptidase catalytic" evidence="13">
    <location>
        <begin position="577"/>
        <end position="781"/>
    </location>
</feature>
<keyword evidence="6" id="KW-0720">Serine protease</keyword>
<evidence type="ECO:0000256" key="6">
    <source>
        <dbReference type="ARBA" id="ARBA00022825"/>
    </source>
</evidence>
<dbReference type="InterPro" id="IPR050278">
    <property type="entry name" value="Serine_Prot_S9B/DPPIV"/>
</dbReference>
<protein>
    <submittedName>
        <fullName evidence="15">Uncharacterized protein</fullName>
    </submittedName>
</protein>
<dbReference type="InterPro" id="IPR001375">
    <property type="entry name" value="Peptidase_S9_cat"/>
</dbReference>
<evidence type="ECO:0000256" key="10">
    <source>
        <dbReference type="ARBA" id="ARBA00023180"/>
    </source>
</evidence>
<dbReference type="Gene3D" id="3.40.50.1820">
    <property type="entry name" value="alpha/beta hydrolase"/>
    <property type="match status" value="1"/>
</dbReference>
<evidence type="ECO:0000313" key="16">
    <source>
        <dbReference type="Proteomes" id="UP001487740"/>
    </source>
</evidence>
<feature type="transmembrane region" description="Helical" evidence="12">
    <location>
        <begin position="40"/>
        <end position="61"/>
    </location>
</feature>
<evidence type="ECO:0000256" key="5">
    <source>
        <dbReference type="ARBA" id="ARBA00022801"/>
    </source>
</evidence>
<evidence type="ECO:0000256" key="12">
    <source>
        <dbReference type="SAM" id="Phobius"/>
    </source>
</evidence>
<dbReference type="AlphaFoldDB" id="A0AAW0SRT8"/>
<evidence type="ECO:0000256" key="11">
    <source>
        <dbReference type="ARBA" id="ARBA00037847"/>
    </source>
</evidence>
<dbReference type="InterPro" id="IPR002469">
    <property type="entry name" value="Peptidase_S9B_N"/>
</dbReference>
<keyword evidence="4 12" id="KW-0812">Transmembrane</keyword>
<dbReference type="GO" id="GO:0008236">
    <property type="term" value="F:serine-type peptidase activity"/>
    <property type="evidence" value="ECO:0007669"/>
    <property type="project" value="UniProtKB-KW"/>
</dbReference>
<dbReference type="InterPro" id="IPR029058">
    <property type="entry name" value="AB_hydrolase_fold"/>
</dbReference>
<feature type="domain" description="Dipeptidylpeptidase IV N-terminal" evidence="14">
    <location>
        <begin position="139"/>
        <end position="414"/>
    </location>
</feature>
<dbReference type="PANTHER" id="PTHR11731:SF200">
    <property type="entry name" value="DIPEPTIDYL PEPTIDASE 10, ISOFORM B"/>
    <property type="match status" value="1"/>
</dbReference>
<dbReference type="EMBL" id="JARAKH010000048">
    <property type="protein sequence ID" value="KAK8376897.1"/>
    <property type="molecule type" value="Genomic_DNA"/>
</dbReference>
<keyword evidence="9 12" id="KW-0472">Membrane</keyword>
<proteinExistence type="predicted"/>